<keyword evidence="3 9" id="KW-0436">Ligase</keyword>
<evidence type="ECO:0000256" key="8">
    <source>
        <dbReference type="ARBA" id="ARBA00047937"/>
    </source>
</evidence>
<dbReference type="GO" id="GO:0004820">
    <property type="term" value="F:glycine-tRNA ligase activity"/>
    <property type="evidence" value="ECO:0007669"/>
    <property type="project" value="UniProtKB-UniRule"/>
</dbReference>
<comment type="caution">
    <text evidence="10">The sequence shown here is derived from an EMBL/GenBank/DDBJ whole genome shotgun (WGS) entry which is preliminary data.</text>
</comment>
<dbReference type="GO" id="GO:0006426">
    <property type="term" value="P:glycyl-tRNA aminoacylation"/>
    <property type="evidence" value="ECO:0007669"/>
    <property type="project" value="UniProtKB-UniRule"/>
</dbReference>
<dbReference type="NCBIfam" id="NF006827">
    <property type="entry name" value="PRK09348.1"/>
    <property type="match status" value="1"/>
</dbReference>
<keyword evidence="4 9" id="KW-0547">Nucleotide-binding</keyword>
<name>A0A6L7HX16_9GAMM</name>
<evidence type="ECO:0000256" key="3">
    <source>
        <dbReference type="ARBA" id="ARBA00022598"/>
    </source>
</evidence>
<evidence type="ECO:0000313" key="10">
    <source>
        <dbReference type="EMBL" id="MXR68889.1"/>
    </source>
</evidence>
<evidence type="ECO:0000256" key="1">
    <source>
        <dbReference type="ARBA" id="ARBA00008226"/>
    </source>
</evidence>
<reference evidence="10 11" key="1">
    <citation type="submission" date="2019-12" db="EMBL/GenBank/DDBJ databases">
        <title>Shewanella insulae sp. nov., isolated from a tidal flat.</title>
        <authorList>
            <person name="Yoon J.-H."/>
        </authorList>
    </citation>
    <scope>NUCLEOTIDE SEQUENCE [LARGE SCALE GENOMIC DNA]</scope>
    <source>
        <strain evidence="10 11">JBTF-M18</strain>
    </source>
</reference>
<protein>
    <recommendedName>
        <fullName evidence="9">Glycine--tRNA ligase alpha subunit</fullName>
        <ecNumber evidence="9">6.1.1.14</ecNumber>
    </recommendedName>
    <alternativeName>
        <fullName evidence="9">Glycyl-tRNA synthetase alpha subunit</fullName>
        <shortName evidence="9">GlyRS</shortName>
    </alternativeName>
</protein>
<dbReference type="NCBIfam" id="TIGR00388">
    <property type="entry name" value="glyQ"/>
    <property type="match status" value="1"/>
</dbReference>
<dbReference type="Pfam" id="PF02091">
    <property type="entry name" value="tRNA-synt_2e"/>
    <property type="match status" value="1"/>
</dbReference>
<accession>A0A6L7HX16</accession>
<gene>
    <name evidence="9 10" type="primary">glyQ</name>
    <name evidence="10" type="ORF">GNT65_09445</name>
</gene>
<evidence type="ECO:0000313" key="11">
    <source>
        <dbReference type="Proteomes" id="UP000474778"/>
    </source>
</evidence>
<dbReference type="EC" id="6.1.1.14" evidence="9"/>
<comment type="subcellular location">
    <subcellularLocation>
        <location evidence="9">Cytoplasm</location>
    </subcellularLocation>
</comment>
<dbReference type="CDD" id="cd00733">
    <property type="entry name" value="GlyRS_alpha_core"/>
    <property type="match status" value="1"/>
</dbReference>
<keyword evidence="11" id="KW-1185">Reference proteome</keyword>
<dbReference type="RefSeq" id="WP_160795569.1">
    <property type="nucleotide sequence ID" value="NZ_CANMWR010000006.1"/>
</dbReference>
<dbReference type="SUPFAM" id="SSF55681">
    <property type="entry name" value="Class II aaRS and biotin synthetases"/>
    <property type="match status" value="1"/>
</dbReference>
<evidence type="ECO:0000256" key="7">
    <source>
        <dbReference type="ARBA" id="ARBA00023146"/>
    </source>
</evidence>
<dbReference type="PANTHER" id="PTHR30075">
    <property type="entry name" value="GLYCYL-TRNA SYNTHETASE"/>
    <property type="match status" value="1"/>
</dbReference>
<dbReference type="PROSITE" id="PS50861">
    <property type="entry name" value="AA_TRNA_LIGASE_II_GLYAB"/>
    <property type="match status" value="1"/>
</dbReference>
<dbReference type="InterPro" id="IPR045864">
    <property type="entry name" value="aa-tRNA-synth_II/BPL/LPL"/>
</dbReference>
<dbReference type="AlphaFoldDB" id="A0A6L7HX16"/>
<evidence type="ECO:0000256" key="2">
    <source>
        <dbReference type="ARBA" id="ARBA00011209"/>
    </source>
</evidence>
<comment type="subunit">
    <text evidence="2 9">Tetramer of two alpha and two beta subunits.</text>
</comment>
<keyword evidence="7 9" id="KW-0030">Aminoacyl-tRNA synthetase</keyword>
<evidence type="ECO:0000256" key="9">
    <source>
        <dbReference type="HAMAP-Rule" id="MF_00254"/>
    </source>
</evidence>
<dbReference type="Gene3D" id="1.20.58.180">
    <property type="entry name" value="Class II aaRS and biotin synthetases, domain 2"/>
    <property type="match status" value="1"/>
</dbReference>
<evidence type="ECO:0000256" key="5">
    <source>
        <dbReference type="ARBA" id="ARBA00022840"/>
    </source>
</evidence>
<dbReference type="Gene3D" id="3.30.930.10">
    <property type="entry name" value="Bira Bifunctional Protein, Domain 2"/>
    <property type="match status" value="1"/>
</dbReference>
<dbReference type="InterPro" id="IPR006194">
    <property type="entry name" value="Gly-tRNA-synth_heterodimer"/>
</dbReference>
<comment type="similarity">
    <text evidence="1 9">Belongs to the class-II aminoacyl-tRNA synthetase family.</text>
</comment>
<sequence>MTTKHDVKTFQGFILTLQEYWAQQGCAIVQPLDMEVGAGTFHPMTFLRSLGPEPMSSAYVQPCRRPTDGRYGENPNRLQHYYQFQVVLKPSPSNIQELYLGSLEALGVDMNIHDVRFVEDNWESPTLGAWGLGWEVWLNGMEVSQFTYFQQVGGLECSPVTGEITYGLERLAMYIQEVDSVYDLVWTDGPMGKIMYGDVFHQNEVEQSTYNFEHANVEVLFKQFDDCEKACNELLALETPLPLPAYEQVMKASHAFNLLDARHAISVTERQRYILRVRTMAKAVAESYYQAREALGFPMCK</sequence>
<dbReference type="FunFam" id="3.30.930.10:FF:000006">
    <property type="entry name" value="Glycine--tRNA ligase alpha subunit"/>
    <property type="match status" value="1"/>
</dbReference>
<keyword evidence="6 9" id="KW-0648">Protein biosynthesis</keyword>
<dbReference type="EMBL" id="WRPA01000007">
    <property type="protein sequence ID" value="MXR68889.1"/>
    <property type="molecule type" value="Genomic_DNA"/>
</dbReference>
<keyword evidence="9" id="KW-0963">Cytoplasm</keyword>
<dbReference type="PANTHER" id="PTHR30075:SF2">
    <property type="entry name" value="GLYCINE--TRNA LIGASE, CHLOROPLASTIC_MITOCHONDRIAL 2"/>
    <property type="match status" value="1"/>
</dbReference>
<dbReference type="InterPro" id="IPR002310">
    <property type="entry name" value="Gly-tRNA_ligase_asu"/>
</dbReference>
<dbReference type="PRINTS" id="PR01044">
    <property type="entry name" value="TRNASYNTHGA"/>
</dbReference>
<evidence type="ECO:0000256" key="4">
    <source>
        <dbReference type="ARBA" id="ARBA00022741"/>
    </source>
</evidence>
<evidence type="ECO:0000256" key="6">
    <source>
        <dbReference type="ARBA" id="ARBA00022917"/>
    </source>
</evidence>
<organism evidence="10 11">
    <name type="scientific">Shewanella insulae</name>
    <dbReference type="NCBI Taxonomy" id="2681496"/>
    <lineage>
        <taxon>Bacteria</taxon>
        <taxon>Pseudomonadati</taxon>
        <taxon>Pseudomonadota</taxon>
        <taxon>Gammaproteobacteria</taxon>
        <taxon>Alteromonadales</taxon>
        <taxon>Shewanellaceae</taxon>
        <taxon>Shewanella</taxon>
    </lineage>
</organism>
<dbReference type="Proteomes" id="UP000474778">
    <property type="component" value="Unassembled WGS sequence"/>
</dbReference>
<proteinExistence type="inferred from homology"/>
<comment type="catalytic activity">
    <reaction evidence="8 9">
        <text>tRNA(Gly) + glycine + ATP = glycyl-tRNA(Gly) + AMP + diphosphate</text>
        <dbReference type="Rhea" id="RHEA:16013"/>
        <dbReference type="Rhea" id="RHEA-COMP:9664"/>
        <dbReference type="Rhea" id="RHEA-COMP:9683"/>
        <dbReference type="ChEBI" id="CHEBI:30616"/>
        <dbReference type="ChEBI" id="CHEBI:33019"/>
        <dbReference type="ChEBI" id="CHEBI:57305"/>
        <dbReference type="ChEBI" id="CHEBI:78442"/>
        <dbReference type="ChEBI" id="CHEBI:78522"/>
        <dbReference type="ChEBI" id="CHEBI:456215"/>
        <dbReference type="EC" id="6.1.1.14"/>
    </reaction>
</comment>
<keyword evidence="5 9" id="KW-0067">ATP-binding</keyword>
<dbReference type="GO" id="GO:0005524">
    <property type="term" value="F:ATP binding"/>
    <property type="evidence" value="ECO:0007669"/>
    <property type="project" value="UniProtKB-UniRule"/>
</dbReference>
<dbReference type="HAMAP" id="MF_00254">
    <property type="entry name" value="Gly_tRNA_synth_alpha"/>
    <property type="match status" value="1"/>
</dbReference>
<dbReference type="GO" id="GO:0005829">
    <property type="term" value="C:cytosol"/>
    <property type="evidence" value="ECO:0007669"/>
    <property type="project" value="TreeGrafter"/>
</dbReference>